<accession>A0A1W5ZSS2</accession>
<keyword evidence="5 6" id="KW-0472">Membrane</keyword>
<keyword evidence="2" id="KW-1003">Cell membrane</keyword>
<proteinExistence type="predicted"/>
<evidence type="ECO:0000256" key="5">
    <source>
        <dbReference type="ARBA" id="ARBA00023136"/>
    </source>
</evidence>
<dbReference type="KEGG" id="hmn:HM131_05605"/>
<evidence type="ECO:0000313" key="8">
    <source>
        <dbReference type="EMBL" id="ARI76342.1"/>
    </source>
</evidence>
<feature type="domain" description="RDD" evidence="7">
    <location>
        <begin position="4"/>
        <end position="127"/>
    </location>
</feature>
<dbReference type="GO" id="GO:0005886">
    <property type="term" value="C:plasma membrane"/>
    <property type="evidence" value="ECO:0007669"/>
    <property type="project" value="UniProtKB-SubCell"/>
</dbReference>
<protein>
    <recommendedName>
        <fullName evidence="7">RDD domain-containing protein</fullName>
    </recommendedName>
</protein>
<name>A0A1W5ZSS2_9BACI</name>
<evidence type="ECO:0000259" key="7">
    <source>
        <dbReference type="Pfam" id="PF06271"/>
    </source>
</evidence>
<dbReference type="STRING" id="402384.HM131_05605"/>
<dbReference type="EMBL" id="CP020772">
    <property type="protein sequence ID" value="ARI76342.1"/>
    <property type="molecule type" value="Genomic_DNA"/>
</dbReference>
<organism evidence="8 9">
    <name type="scientific">Halobacillus mangrovi</name>
    <dbReference type="NCBI Taxonomy" id="402384"/>
    <lineage>
        <taxon>Bacteria</taxon>
        <taxon>Bacillati</taxon>
        <taxon>Bacillota</taxon>
        <taxon>Bacilli</taxon>
        <taxon>Bacillales</taxon>
        <taxon>Bacillaceae</taxon>
        <taxon>Halobacillus</taxon>
    </lineage>
</organism>
<sequence>MERPAGFWIRLMASIIDSIIVGLLLGTITLFFYGEFYMEEFNFTNLLSYCYLLFVPVLWKGYVIGKRICNIRIVKITGENVTVSTMFMRVIVGGIVYFFSLGIGFIVSGIMVMTREDKRSIHDFIAGTYVKNEN</sequence>
<dbReference type="InterPro" id="IPR051791">
    <property type="entry name" value="Pra-immunoreactive"/>
</dbReference>
<keyword evidence="4 6" id="KW-1133">Transmembrane helix</keyword>
<dbReference type="Proteomes" id="UP000192527">
    <property type="component" value="Chromosome"/>
</dbReference>
<feature type="transmembrane region" description="Helical" evidence="6">
    <location>
        <begin position="7"/>
        <end position="34"/>
    </location>
</feature>
<dbReference type="AlphaFoldDB" id="A0A1W5ZSS2"/>
<evidence type="ECO:0000256" key="3">
    <source>
        <dbReference type="ARBA" id="ARBA00022692"/>
    </source>
</evidence>
<gene>
    <name evidence="8" type="ORF">HM131_05605</name>
</gene>
<evidence type="ECO:0000256" key="1">
    <source>
        <dbReference type="ARBA" id="ARBA00004651"/>
    </source>
</evidence>
<dbReference type="PANTHER" id="PTHR36115">
    <property type="entry name" value="PROLINE-RICH ANTIGEN HOMOLOG-RELATED"/>
    <property type="match status" value="1"/>
</dbReference>
<dbReference type="OrthoDB" id="1787043at2"/>
<keyword evidence="9" id="KW-1185">Reference proteome</keyword>
<feature type="transmembrane region" description="Helical" evidence="6">
    <location>
        <begin position="86"/>
        <end position="113"/>
    </location>
</feature>
<evidence type="ECO:0000313" key="9">
    <source>
        <dbReference type="Proteomes" id="UP000192527"/>
    </source>
</evidence>
<dbReference type="Pfam" id="PF06271">
    <property type="entry name" value="RDD"/>
    <property type="match status" value="1"/>
</dbReference>
<keyword evidence="3 6" id="KW-0812">Transmembrane</keyword>
<evidence type="ECO:0000256" key="2">
    <source>
        <dbReference type="ARBA" id="ARBA00022475"/>
    </source>
</evidence>
<evidence type="ECO:0000256" key="6">
    <source>
        <dbReference type="SAM" id="Phobius"/>
    </source>
</evidence>
<dbReference type="RefSeq" id="WP_085028776.1">
    <property type="nucleotide sequence ID" value="NZ_CP020772.1"/>
</dbReference>
<evidence type="ECO:0000256" key="4">
    <source>
        <dbReference type="ARBA" id="ARBA00022989"/>
    </source>
</evidence>
<feature type="transmembrane region" description="Helical" evidence="6">
    <location>
        <begin position="46"/>
        <end position="65"/>
    </location>
</feature>
<reference evidence="8 9" key="1">
    <citation type="submission" date="2017-04" db="EMBL/GenBank/DDBJ databases">
        <title>The whole genome sequencing and assembly of Halobacillus mangrovi strain.</title>
        <authorList>
            <person name="Lee S.-J."/>
            <person name="Park M.-K."/>
            <person name="Kim J.-Y."/>
            <person name="Lee Y.-J."/>
            <person name="Yi H."/>
            <person name="Bahn Y.-S."/>
            <person name="Kim J.F."/>
            <person name="Lee D.-W."/>
        </authorList>
    </citation>
    <scope>NUCLEOTIDE SEQUENCE [LARGE SCALE GENOMIC DNA]</scope>
    <source>
        <strain evidence="8 9">KTB 131</strain>
    </source>
</reference>
<comment type="subcellular location">
    <subcellularLocation>
        <location evidence="1">Cell membrane</location>
        <topology evidence="1">Multi-pass membrane protein</topology>
    </subcellularLocation>
</comment>
<dbReference type="InterPro" id="IPR010432">
    <property type="entry name" value="RDD"/>
</dbReference>
<dbReference type="PANTHER" id="PTHR36115:SF9">
    <property type="entry name" value="LMO1584 PROTEIN"/>
    <property type="match status" value="1"/>
</dbReference>